<accession>A0A364L300</accession>
<feature type="transmembrane region" description="Helical" evidence="7">
    <location>
        <begin position="288"/>
        <end position="306"/>
    </location>
</feature>
<comment type="caution">
    <text evidence="9">The sequence shown here is derived from an EMBL/GenBank/DDBJ whole genome shotgun (WGS) entry which is preliminary data.</text>
</comment>
<feature type="transmembrane region" description="Helical" evidence="7">
    <location>
        <begin position="378"/>
        <end position="398"/>
    </location>
</feature>
<evidence type="ECO:0000256" key="4">
    <source>
        <dbReference type="ARBA" id="ARBA00022989"/>
    </source>
</evidence>
<dbReference type="Gene3D" id="1.20.1250.20">
    <property type="entry name" value="MFS general substrate transporter like domains"/>
    <property type="match status" value="2"/>
</dbReference>
<comment type="subcellular location">
    <subcellularLocation>
        <location evidence="1">Membrane</location>
        <topology evidence="1">Multi-pass membrane protein</topology>
    </subcellularLocation>
</comment>
<keyword evidence="10" id="KW-1185">Reference proteome</keyword>
<feature type="transmembrane region" description="Helical" evidence="7">
    <location>
        <begin position="326"/>
        <end position="343"/>
    </location>
</feature>
<evidence type="ECO:0000256" key="5">
    <source>
        <dbReference type="ARBA" id="ARBA00023136"/>
    </source>
</evidence>
<dbReference type="PANTHER" id="PTHR43791">
    <property type="entry name" value="PERMEASE-RELATED"/>
    <property type="match status" value="1"/>
</dbReference>
<reference evidence="9 10" key="1">
    <citation type="journal article" date="2017" name="Biotechnol. Biofuels">
        <title>Differential beta-glucosidase expression as a function of carbon source availability in Talaromyces amestolkiae: a genomic and proteomic approach.</title>
        <authorList>
            <person name="de Eugenio L.I."/>
            <person name="Mendez-Liter J.A."/>
            <person name="Nieto-Dominguez M."/>
            <person name="Alonso L."/>
            <person name="Gil-Munoz J."/>
            <person name="Barriuso J."/>
            <person name="Prieto A."/>
            <person name="Martinez M.J."/>
        </authorList>
    </citation>
    <scope>NUCLEOTIDE SEQUENCE [LARGE SCALE GENOMIC DNA]</scope>
    <source>
        <strain evidence="9 10">CIB</strain>
    </source>
</reference>
<dbReference type="RefSeq" id="XP_040734696.1">
    <property type="nucleotide sequence ID" value="XM_040878751.1"/>
</dbReference>
<dbReference type="CDD" id="cd12261">
    <property type="entry name" value="RRM1_3_MRN1"/>
    <property type="match status" value="1"/>
</dbReference>
<dbReference type="PANTHER" id="PTHR43791:SF38">
    <property type="entry name" value="MAJOR FACILITATOR SUPERFAMILY (MFS) PROFILE DOMAIN-CONTAINING PROTEIN"/>
    <property type="match status" value="1"/>
</dbReference>
<dbReference type="GeneID" id="63795408"/>
<dbReference type="FunFam" id="1.20.1250.20:FF:000394">
    <property type="entry name" value="MFS general substrate transporter"/>
    <property type="match status" value="1"/>
</dbReference>
<gene>
    <name evidence="9" type="ORF">BHQ10_006192</name>
</gene>
<dbReference type="Proteomes" id="UP000249363">
    <property type="component" value="Unassembled WGS sequence"/>
</dbReference>
<feature type="transmembrane region" description="Helical" evidence="7">
    <location>
        <begin position="149"/>
        <end position="167"/>
    </location>
</feature>
<feature type="domain" description="Major facilitator superfamily (MFS) profile" evidence="8">
    <location>
        <begin position="53"/>
        <end position="469"/>
    </location>
</feature>
<keyword evidence="5 7" id="KW-0472">Membrane</keyword>
<dbReference type="GO" id="GO:0003676">
    <property type="term" value="F:nucleic acid binding"/>
    <property type="evidence" value="ECO:0007669"/>
    <property type="project" value="InterPro"/>
</dbReference>
<evidence type="ECO:0000256" key="1">
    <source>
        <dbReference type="ARBA" id="ARBA00004141"/>
    </source>
</evidence>
<dbReference type="AlphaFoldDB" id="A0A364L300"/>
<dbReference type="SUPFAM" id="SSF54928">
    <property type="entry name" value="RNA-binding domain, RBD"/>
    <property type="match status" value="1"/>
</dbReference>
<evidence type="ECO:0000256" key="7">
    <source>
        <dbReference type="SAM" id="Phobius"/>
    </source>
</evidence>
<dbReference type="InterPro" id="IPR036259">
    <property type="entry name" value="MFS_trans_sf"/>
</dbReference>
<dbReference type="PROSITE" id="PS50850">
    <property type="entry name" value="MFS"/>
    <property type="match status" value="1"/>
</dbReference>
<feature type="compositionally biased region" description="Polar residues" evidence="6">
    <location>
        <begin position="839"/>
        <end position="851"/>
    </location>
</feature>
<protein>
    <recommendedName>
        <fullName evidence="8">Major facilitator superfamily (MFS) profile domain-containing protein</fullName>
    </recommendedName>
</protein>
<dbReference type="FunFam" id="1.20.1250.20:FF:000057">
    <property type="entry name" value="MFS general substrate transporter"/>
    <property type="match status" value="1"/>
</dbReference>
<keyword evidence="3 7" id="KW-0812">Transmembrane</keyword>
<evidence type="ECO:0000313" key="9">
    <source>
        <dbReference type="EMBL" id="RAO70180.1"/>
    </source>
</evidence>
<feature type="compositionally biased region" description="Acidic residues" evidence="6">
    <location>
        <begin position="596"/>
        <end position="608"/>
    </location>
</feature>
<feature type="region of interest" description="Disordered" evidence="6">
    <location>
        <begin position="815"/>
        <end position="851"/>
    </location>
</feature>
<feature type="transmembrane region" description="Helical" evidence="7">
    <location>
        <begin position="179"/>
        <end position="200"/>
    </location>
</feature>
<keyword evidence="2" id="KW-0813">Transport</keyword>
<dbReference type="SUPFAM" id="SSF103473">
    <property type="entry name" value="MFS general substrate transporter"/>
    <property type="match status" value="1"/>
</dbReference>
<feature type="transmembrane region" description="Helical" evidence="7">
    <location>
        <begin position="350"/>
        <end position="372"/>
    </location>
</feature>
<feature type="region of interest" description="Disordered" evidence="6">
    <location>
        <begin position="538"/>
        <end position="608"/>
    </location>
</feature>
<organism evidence="9 10">
    <name type="scientific">Talaromyces amestolkiae</name>
    <dbReference type="NCBI Taxonomy" id="1196081"/>
    <lineage>
        <taxon>Eukaryota</taxon>
        <taxon>Fungi</taxon>
        <taxon>Dikarya</taxon>
        <taxon>Ascomycota</taxon>
        <taxon>Pezizomycotina</taxon>
        <taxon>Eurotiomycetes</taxon>
        <taxon>Eurotiomycetidae</taxon>
        <taxon>Eurotiales</taxon>
        <taxon>Trichocomaceae</taxon>
        <taxon>Talaromyces</taxon>
        <taxon>Talaromyces sect. Talaromyces</taxon>
    </lineage>
</organism>
<dbReference type="InterPro" id="IPR011701">
    <property type="entry name" value="MFS"/>
</dbReference>
<evidence type="ECO:0000256" key="6">
    <source>
        <dbReference type="SAM" id="MobiDB-lite"/>
    </source>
</evidence>
<evidence type="ECO:0000259" key="8">
    <source>
        <dbReference type="PROSITE" id="PS50850"/>
    </source>
</evidence>
<evidence type="ECO:0000256" key="2">
    <source>
        <dbReference type="ARBA" id="ARBA00022448"/>
    </source>
</evidence>
<proteinExistence type="predicted"/>
<sequence length="869" mass="96841">MSEQPVEVKASQNWEENADHALAITLAASYSPGCPEEKKLLRKLDFRIISFCLKPCCWVLFVLGFLDRANIGNAKTGGLANDFHLTSNQYSVILLLFFVSYIIFEVPSNMLITRVRPSLYLCGLAIVWGIVAAMMALTNNWKQLAGVRFVLGFVESGFAPGIAFYLSSWYRRYELASRFAVYYTAVAVAGGLSGLLAGVITEYLDGARGIAGWRWLFIIEGCGSSFVGCILWFFMADYPSNTRWLTPDEQLLAAQRLAYDGLGNAQGASGRITEKEAFKMVVKDWRTWILALLYALVTGAQTIQYFIPTLVKSFGWTSWDGQYHTIPPYACAVVCILGMCFTADHFKNKAVCISIFAAIGTACFIVVCASTSNTVRYIFTTFAFGCIYGISPLVLMWVANVICFPAEKRAVAIGLVNALGNTASIYGVFLWPDHDAPRYIPGFSATTIWMGAICIIALIARHYFNKHPIEAPEAEEASLNSTMDFFASQPETVTILKPQYEDLLRVARQFENLKESLLRGGVSQEDLDVLVNDAVAPIPNDENPVQKPYHETHQLSDGASSTTQTPSSNPASTSFRQNHKPNHRVYKYDPYPSGDSIEEEDDDELELEETENQGIYVEEQQEQISTANGVDDDDEQHTIEMRNLPQRCTHLDITKSIRGGALVQIYMRFTERMARVTFVDAAAAREFLARGKQIGFYIHNKKVDLSWSNHEFSLRPYIKQSIITNGATRNLIIRNANANITPALIREHLEHINNLIVINIKIDQMNRSISICTNSVHNAMFARSCMRSRAAYKGMKIDFGVDECAAPWNSRQSSTLSATASEDRASSALPMPKGKGSCEMQQGSKRRQISSVSNRFDLLSLDSDTDSDE</sequence>
<dbReference type="InterPro" id="IPR035979">
    <property type="entry name" value="RBD_domain_sf"/>
</dbReference>
<dbReference type="InterPro" id="IPR020846">
    <property type="entry name" value="MFS_dom"/>
</dbReference>
<feature type="transmembrane region" description="Helical" evidence="7">
    <location>
        <begin position="118"/>
        <end position="137"/>
    </location>
</feature>
<feature type="compositionally biased region" description="Polar residues" evidence="6">
    <location>
        <begin position="555"/>
        <end position="576"/>
    </location>
</feature>
<feature type="transmembrane region" description="Helical" evidence="7">
    <location>
        <begin position="410"/>
        <end position="432"/>
    </location>
</feature>
<dbReference type="Pfam" id="PF07690">
    <property type="entry name" value="MFS_1"/>
    <property type="match status" value="1"/>
</dbReference>
<dbReference type="GO" id="GO:0022857">
    <property type="term" value="F:transmembrane transporter activity"/>
    <property type="evidence" value="ECO:0007669"/>
    <property type="project" value="InterPro"/>
</dbReference>
<keyword evidence="4 7" id="KW-1133">Transmembrane helix</keyword>
<dbReference type="OrthoDB" id="2962993at2759"/>
<feature type="transmembrane region" description="Helical" evidence="7">
    <location>
        <begin position="48"/>
        <end position="66"/>
    </location>
</feature>
<feature type="transmembrane region" description="Helical" evidence="7">
    <location>
        <begin position="438"/>
        <end position="460"/>
    </location>
</feature>
<evidence type="ECO:0000256" key="3">
    <source>
        <dbReference type="ARBA" id="ARBA00022692"/>
    </source>
</evidence>
<dbReference type="EMBL" id="MIKG01000011">
    <property type="protein sequence ID" value="RAO70180.1"/>
    <property type="molecule type" value="Genomic_DNA"/>
</dbReference>
<evidence type="ECO:0000313" key="10">
    <source>
        <dbReference type="Proteomes" id="UP000249363"/>
    </source>
</evidence>
<feature type="transmembrane region" description="Helical" evidence="7">
    <location>
        <begin position="86"/>
        <end position="106"/>
    </location>
</feature>
<feature type="transmembrane region" description="Helical" evidence="7">
    <location>
        <begin position="212"/>
        <end position="234"/>
    </location>
</feature>
<dbReference type="GO" id="GO:0016020">
    <property type="term" value="C:membrane"/>
    <property type="evidence" value="ECO:0007669"/>
    <property type="project" value="UniProtKB-SubCell"/>
</dbReference>
<name>A0A364L300_TALAM</name>